<comment type="caution">
    <text evidence="2">The sequence shown here is derived from an EMBL/GenBank/DDBJ whole genome shotgun (WGS) entry which is preliminary data.</text>
</comment>
<accession>A0A8H7EV43</accession>
<gene>
    <name evidence="2" type="ORF">EC973_001929</name>
</gene>
<proteinExistence type="predicted"/>
<feature type="region of interest" description="Disordered" evidence="1">
    <location>
        <begin position="139"/>
        <end position="216"/>
    </location>
</feature>
<dbReference type="OrthoDB" id="2290758at2759"/>
<dbReference type="EMBL" id="JABAYA010000015">
    <property type="protein sequence ID" value="KAF7730548.1"/>
    <property type="molecule type" value="Genomic_DNA"/>
</dbReference>
<organism evidence="2 3">
    <name type="scientific">Apophysomyces ossiformis</name>
    <dbReference type="NCBI Taxonomy" id="679940"/>
    <lineage>
        <taxon>Eukaryota</taxon>
        <taxon>Fungi</taxon>
        <taxon>Fungi incertae sedis</taxon>
        <taxon>Mucoromycota</taxon>
        <taxon>Mucoromycotina</taxon>
        <taxon>Mucoromycetes</taxon>
        <taxon>Mucorales</taxon>
        <taxon>Mucorineae</taxon>
        <taxon>Mucoraceae</taxon>
        <taxon>Apophysomyces</taxon>
    </lineage>
</organism>
<feature type="compositionally biased region" description="Basic residues" evidence="1">
    <location>
        <begin position="295"/>
        <end position="307"/>
    </location>
</feature>
<keyword evidence="3" id="KW-1185">Reference proteome</keyword>
<dbReference type="Proteomes" id="UP000605846">
    <property type="component" value="Unassembled WGS sequence"/>
</dbReference>
<feature type="compositionally biased region" description="Low complexity" evidence="1">
    <location>
        <begin position="195"/>
        <end position="211"/>
    </location>
</feature>
<evidence type="ECO:0000313" key="3">
    <source>
        <dbReference type="Proteomes" id="UP000605846"/>
    </source>
</evidence>
<feature type="compositionally biased region" description="Acidic residues" evidence="1">
    <location>
        <begin position="58"/>
        <end position="69"/>
    </location>
</feature>
<name>A0A8H7EV43_9FUNG</name>
<protein>
    <submittedName>
        <fullName evidence="2">Uncharacterized protein</fullName>
    </submittedName>
</protein>
<evidence type="ECO:0000256" key="1">
    <source>
        <dbReference type="SAM" id="MobiDB-lite"/>
    </source>
</evidence>
<feature type="region of interest" description="Disordered" evidence="1">
    <location>
        <begin position="58"/>
        <end position="91"/>
    </location>
</feature>
<evidence type="ECO:0000313" key="2">
    <source>
        <dbReference type="EMBL" id="KAF7730548.1"/>
    </source>
</evidence>
<dbReference type="AlphaFoldDB" id="A0A8H7EV43"/>
<feature type="region of interest" description="Disordered" evidence="1">
    <location>
        <begin position="276"/>
        <end position="327"/>
    </location>
</feature>
<sequence>MQPFLLMGDIQTIPYKSSVDFLPFCYSHSSMDYQESNVLPQIRELQCAIDEFTIRDYDDDNYANNDDNDQDRNDNSNGDNAQEIKSITSGKEEEELYAEKVQLEDVDLKLRLPNDDDFASLMDQLNAIEILPTTDFEPVAENESSQEVVQPIPFSPSSSPPALPQTPLSDITQTPPTLADTPIFPCPETPRRSRSSNTSSYRTRRTSISSKRSCRSLRSIKRVQEKPQAKQQYHARTYAEMMRIPMLNERIAFYKKTFDLCMQADSQLSSWINRQKAKGLPKPMTEGSHDEQIKNKSKRAVLKRYRPPPRPAPSPDQPRRDECKMTPSLSGSISMFLRKSVSTTFGNLRGYADTPKPVPNRLYSASRLSLARRGSRYPLRVTPLTKDRPPPIPSRFNKTLPCPKEDALSEICSILPHIDRRVLSGYLNEAGGDSMTAITLAVSQLRKSAPPEKRP</sequence>
<reference evidence="2" key="1">
    <citation type="submission" date="2020-01" db="EMBL/GenBank/DDBJ databases">
        <title>Genome Sequencing of Three Apophysomyces-Like Fungal Strains Confirms a Novel Fungal Genus in the Mucoromycota with divergent Burkholderia-like Endosymbiotic Bacteria.</title>
        <authorList>
            <person name="Stajich J.E."/>
            <person name="Macias A.M."/>
            <person name="Carter-House D."/>
            <person name="Lovett B."/>
            <person name="Kasson L.R."/>
            <person name="Berry K."/>
            <person name="Grigoriev I."/>
            <person name="Chang Y."/>
            <person name="Spatafora J."/>
            <person name="Kasson M.T."/>
        </authorList>
    </citation>
    <scope>NUCLEOTIDE SEQUENCE</scope>
    <source>
        <strain evidence="2">NRRL A-21654</strain>
    </source>
</reference>